<dbReference type="SUPFAM" id="SSF54197">
    <property type="entry name" value="HIT-like"/>
    <property type="match status" value="1"/>
</dbReference>
<name>A0ABS8HJ74_9XANT</name>
<evidence type="ECO:0000256" key="9">
    <source>
        <dbReference type="ARBA" id="ARBA00022516"/>
    </source>
</evidence>
<gene>
    <name evidence="20" type="ORF">LL965_20160</name>
</gene>
<evidence type="ECO:0000256" key="12">
    <source>
        <dbReference type="ARBA" id="ARBA00022989"/>
    </source>
</evidence>
<evidence type="ECO:0000256" key="16">
    <source>
        <dbReference type="ARBA" id="ARBA00023264"/>
    </source>
</evidence>
<dbReference type="InterPro" id="IPR036265">
    <property type="entry name" value="HIT-like_sf"/>
</dbReference>
<comment type="subcellular location">
    <subcellularLocation>
        <location evidence="2">Cell membrane</location>
        <topology evidence="2">Single-pass membrane protein</topology>
    </subcellularLocation>
</comment>
<reference evidence="20 21" key="1">
    <citation type="submission" date="2021-10" db="EMBL/GenBank/DDBJ databases">
        <title>Genome sequencing of Xanthomonas strains from NCPPB.</title>
        <authorList>
            <person name="Hussein R."/>
            <person name="Harrison J."/>
            <person name="Studholme D.J."/>
            <person name="Vicente J."/>
            <person name="Grant M."/>
        </authorList>
    </citation>
    <scope>NUCLEOTIDE SEQUENCE [LARGE SCALE GENOMIC DNA]</scope>
    <source>
        <strain evidence="20 21">NCPPB 101</strain>
    </source>
</reference>
<dbReference type="EC" id="3.6.1.26" evidence="6"/>
<keyword evidence="9" id="KW-0444">Lipid biosynthesis</keyword>
<evidence type="ECO:0000256" key="11">
    <source>
        <dbReference type="ARBA" id="ARBA00022801"/>
    </source>
</evidence>
<evidence type="ECO:0000256" key="4">
    <source>
        <dbReference type="ARBA" id="ARBA00005189"/>
    </source>
</evidence>
<evidence type="ECO:0000313" key="20">
    <source>
        <dbReference type="EMBL" id="MCC4622250.1"/>
    </source>
</evidence>
<keyword evidence="13" id="KW-0443">Lipid metabolism</keyword>
<keyword evidence="11 20" id="KW-0378">Hydrolase</keyword>
<dbReference type="InterPro" id="IPR003763">
    <property type="entry name" value="CDP-diacylglyc_Pase"/>
</dbReference>
<comment type="caution">
    <text evidence="20">The sequence shown here is derived from an EMBL/GenBank/DDBJ whole genome shotgun (WGS) entry which is preliminary data.</text>
</comment>
<dbReference type="Proteomes" id="UP001199206">
    <property type="component" value="Unassembled WGS sequence"/>
</dbReference>
<evidence type="ECO:0000256" key="3">
    <source>
        <dbReference type="ARBA" id="ARBA00004927"/>
    </source>
</evidence>
<keyword evidence="14 19" id="KW-0472">Membrane</keyword>
<evidence type="ECO:0000256" key="17">
    <source>
        <dbReference type="ARBA" id="ARBA00032888"/>
    </source>
</evidence>
<keyword evidence="16" id="KW-1208">Phospholipid metabolism</keyword>
<keyword evidence="8" id="KW-1003">Cell membrane</keyword>
<comment type="pathway">
    <text evidence="4">Lipid metabolism.</text>
</comment>
<dbReference type="RefSeq" id="WP_228325809.1">
    <property type="nucleotide sequence ID" value="NZ_CM002139.1"/>
</dbReference>
<protein>
    <recommendedName>
        <fullName evidence="7">CDP-diacylglycerol pyrophosphatase</fullName>
        <ecNumber evidence="6">3.6.1.26</ecNumber>
    </recommendedName>
    <alternativeName>
        <fullName evidence="17">CDP-diacylglycerol phosphatidylhydrolase</fullName>
    </alternativeName>
    <alternativeName>
        <fullName evidence="18">CDP-diglyceride hydrolase</fullName>
    </alternativeName>
</protein>
<proteinExistence type="inferred from homology"/>
<accession>A0ABS8HJ74</accession>
<evidence type="ECO:0000256" key="6">
    <source>
        <dbReference type="ARBA" id="ARBA00012375"/>
    </source>
</evidence>
<dbReference type="Pfam" id="PF02611">
    <property type="entry name" value="CDH"/>
    <property type="match status" value="1"/>
</dbReference>
<evidence type="ECO:0000313" key="21">
    <source>
        <dbReference type="Proteomes" id="UP001199206"/>
    </source>
</evidence>
<evidence type="ECO:0000256" key="1">
    <source>
        <dbReference type="ARBA" id="ARBA00001007"/>
    </source>
</evidence>
<dbReference type="GO" id="GO:0008715">
    <property type="term" value="F:CDP-diacylglycerol diphosphatase activity"/>
    <property type="evidence" value="ECO:0007669"/>
    <property type="project" value="UniProtKB-EC"/>
</dbReference>
<evidence type="ECO:0000256" key="10">
    <source>
        <dbReference type="ARBA" id="ARBA00022692"/>
    </source>
</evidence>
<keyword evidence="10 19" id="KW-0812">Transmembrane</keyword>
<evidence type="ECO:0000256" key="2">
    <source>
        <dbReference type="ARBA" id="ARBA00004162"/>
    </source>
</evidence>
<organism evidence="20 21">
    <name type="scientific">Xanthomonas cassavae CFBP 4642</name>
    <dbReference type="NCBI Taxonomy" id="1219375"/>
    <lineage>
        <taxon>Bacteria</taxon>
        <taxon>Pseudomonadati</taxon>
        <taxon>Pseudomonadota</taxon>
        <taxon>Gammaproteobacteria</taxon>
        <taxon>Lysobacterales</taxon>
        <taxon>Lysobacteraceae</taxon>
        <taxon>Xanthomonas</taxon>
    </lineage>
</organism>
<evidence type="ECO:0000256" key="19">
    <source>
        <dbReference type="SAM" id="Phobius"/>
    </source>
</evidence>
<comment type="similarity">
    <text evidence="5">Belongs to the Cdh family.</text>
</comment>
<keyword evidence="15" id="KW-0594">Phospholipid biosynthesis</keyword>
<dbReference type="EMBL" id="JAJGQJ010000078">
    <property type="protein sequence ID" value="MCC4622250.1"/>
    <property type="molecule type" value="Genomic_DNA"/>
</dbReference>
<evidence type="ECO:0000256" key="7">
    <source>
        <dbReference type="ARBA" id="ARBA00019608"/>
    </source>
</evidence>
<evidence type="ECO:0000256" key="15">
    <source>
        <dbReference type="ARBA" id="ARBA00023209"/>
    </source>
</evidence>
<evidence type="ECO:0000256" key="13">
    <source>
        <dbReference type="ARBA" id="ARBA00023098"/>
    </source>
</evidence>
<comment type="pathway">
    <text evidence="3">Phospholipid metabolism; CDP-diacylglycerol degradation; phosphatidate from CDP-diacylglycerol: step 1/1.</text>
</comment>
<evidence type="ECO:0000256" key="14">
    <source>
        <dbReference type="ARBA" id="ARBA00023136"/>
    </source>
</evidence>
<dbReference type="Gene3D" id="3.30.428.30">
    <property type="entry name" value="HIT family - CDH-like"/>
    <property type="match status" value="1"/>
</dbReference>
<keyword evidence="21" id="KW-1185">Reference proteome</keyword>
<comment type="catalytic activity">
    <reaction evidence="1">
        <text>a CDP-1,2-diacyl-sn-glycerol + H2O = a 1,2-diacyl-sn-glycero-3-phosphate + CMP + 2 H(+)</text>
        <dbReference type="Rhea" id="RHEA:15221"/>
        <dbReference type="ChEBI" id="CHEBI:15377"/>
        <dbReference type="ChEBI" id="CHEBI:15378"/>
        <dbReference type="ChEBI" id="CHEBI:58332"/>
        <dbReference type="ChEBI" id="CHEBI:58608"/>
        <dbReference type="ChEBI" id="CHEBI:60377"/>
        <dbReference type="EC" id="3.6.1.26"/>
    </reaction>
</comment>
<sequence length="283" mass="31187">MVRQPLEWWAGVALVAILLCIFGTMVYLTKIGTLWRTISEQCVPGFLHGNNPAPCLVVNPERDYVVLRSPAGPLHLLFVPLTRTLGSNAPWLNASNNPDYFKFAWQARDLLSKESGKTIPDTAVALTFDAYGWGTQDQLHLHLACLRPEVRNVLHTLGLALRSDRWIEYRMLGHGYWLRAVSAEEFAAGNVLQQISHEAPVGTGGLNHSGVALAKLQDGRFVVAVLPRVLFGPDASSGAASEMQDFSCVTFPTQEPPPRRSASKLLKTAQNVHLARRQHLPPS</sequence>
<feature type="transmembrane region" description="Helical" evidence="19">
    <location>
        <begin position="6"/>
        <end position="28"/>
    </location>
</feature>
<evidence type="ECO:0000256" key="18">
    <source>
        <dbReference type="ARBA" id="ARBA00032892"/>
    </source>
</evidence>
<evidence type="ECO:0000256" key="5">
    <source>
        <dbReference type="ARBA" id="ARBA00006435"/>
    </source>
</evidence>
<keyword evidence="12 19" id="KW-1133">Transmembrane helix</keyword>
<evidence type="ECO:0000256" key="8">
    <source>
        <dbReference type="ARBA" id="ARBA00022475"/>
    </source>
</evidence>